<dbReference type="GO" id="GO:0006950">
    <property type="term" value="P:response to stress"/>
    <property type="evidence" value="ECO:0007669"/>
    <property type="project" value="TreeGrafter"/>
</dbReference>
<dbReference type="GO" id="GO:0003700">
    <property type="term" value="F:DNA-binding transcription factor activity"/>
    <property type="evidence" value="ECO:0007669"/>
    <property type="project" value="InterPro"/>
</dbReference>
<keyword evidence="3" id="KW-1185">Reference proteome</keyword>
<dbReference type="Pfam" id="PF01047">
    <property type="entry name" value="MarR"/>
    <property type="match status" value="1"/>
</dbReference>
<organism evidence="2 3">
    <name type="scientific">Photobacterium frigidiphilum</name>
    <dbReference type="NCBI Taxonomy" id="264736"/>
    <lineage>
        <taxon>Bacteria</taxon>
        <taxon>Pseudomonadati</taxon>
        <taxon>Pseudomonadota</taxon>
        <taxon>Gammaproteobacteria</taxon>
        <taxon>Vibrionales</taxon>
        <taxon>Vibrionaceae</taxon>
        <taxon>Photobacterium</taxon>
    </lineage>
</organism>
<dbReference type="PROSITE" id="PS50995">
    <property type="entry name" value="HTH_MARR_2"/>
    <property type="match status" value="1"/>
</dbReference>
<dbReference type="InterPro" id="IPR036390">
    <property type="entry name" value="WH_DNA-bd_sf"/>
</dbReference>
<evidence type="ECO:0000313" key="2">
    <source>
        <dbReference type="EMBL" id="PSU48540.1"/>
    </source>
</evidence>
<name>A0A2T3JHV9_9GAMM</name>
<evidence type="ECO:0000313" key="3">
    <source>
        <dbReference type="Proteomes" id="UP000240987"/>
    </source>
</evidence>
<dbReference type="SMART" id="SM00347">
    <property type="entry name" value="HTH_MARR"/>
    <property type="match status" value="1"/>
</dbReference>
<accession>A0A2T3JHV9</accession>
<dbReference type="Gene3D" id="1.10.10.10">
    <property type="entry name" value="Winged helix-like DNA-binding domain superfamily/Winged helix DNA-binding domain"/>
    <property type="match status" value="1"/>
</dbReference>
<reference evidence="2 3" key="1">
    <citation type="submission" date="2018-01" db="EMBL/GenBank/DDBJ databases">
        <title>Whole genome sequencing of Histamine producing bacteria.</title>
        <authorList>
            <person name="Butler K."/>
        </authorList>
    </citation>
    <scope>NUCLEOTIDE SEQUENCE [LARGE SCALE GENOMIC DNA]</scope>
    <source>
        <strain evidence="2 3">JCM 12947</strain>
    </source>
</reference>
<comment type="caution">
    <text evidence="2">The sequence shown here is derived from an EMBL/GenBank/DDBJ whole genome shotgun (WGS) entry which is preliminary data.</text>
</comment>
<dbReference type="InterPro" id="IPR039422">
    <property type="entry name" value="MarR/SlyA-like"/>
</dbReference>
<dbReference type="Proteomes" id="UP000240987">
    <property type="component" value="Unassembled WGS sequence"/>
</dbReference>
<dbReference type="InterPro" id="IPR036388">
    <property type="entry name" value="WH-like_DNA-bd_sf"/>
</dbReference>
<proteinExistence type="predicted"/>
<evidence type="ECO:0000259" key="1">
    <source>
        <dbReference type="PROSITE" id="PS50995"/>
    </source>
</evidence>
<feature type="domain" description="HTH marR-type" evidence="1">
    <location>
        <begin position="4"/>
        <end position="137"/>
    </location>
</feature>
<dbReference type="RefSeq" id="WP_107242730.1">
    <property type="nucleotide sequence ID" value="NZ_JAKJUA010000009.1"/>
</dbReference>
<dbReference type="SUPFAM" id="SSF46785">
    <property type="entry name" value="Winged helix' DNA-binding domain"/>
    <property type="match status" value="1"/>
</dbReference>
<dbReference type="AlphaFoldDB" id="A0A2T3JHV9"/>
<dbReference type="OrthoDB" id="7502947at2"/>
<dbReference type="EMBL" id="PYMJ01000009">
    <property type="protein sequence ID" value="PSU48540.1"/>
    <property type="molecule type" value="Genomic_DNA"/>
</dbReference>
<protein>
    <submittedName>
        <fullName evidence="2">MarR family transcriptional regulator</fullName>
    </submittedName>
</protein>
<dbReference type="InterPro" id="IPR000835">
    <property type="entry name" value="HTH_MarR-typ"/>
</dbReference>
<sequence length="164" mass="18588">MDKHEEVLIALRQIIRAIDLHSRKLNKDAGLTGPQLVLMRAIRDSGEKVTIRQLSNNTNMSQATATTILDRLEKRELVVRERSKLDKRKVHAHLTEKGIEVIAKAPLPLQDSFVSQYQDLDDWEQSLLLSSVQRISSMMNAEHLNVAPLLEVGSITQQETTTEQ</sequence>
<dbReference type="PANTHER" id="PTHR33164:SF89">
    <property type="entry name" value="MARR FAMILY REGULATORY PROTEIN"/>
    <property type="match status" value="1"/>
</dbReference>
<gene>
    <name evidence="2" type="ORF">C9J12_10825</name>
</gene>
<dbReference type="PANTHER" id="PTHR33164">
    <property type="entry name" value="TRANSCRIPTIONAL REGULATOR, MARR FAMILY"/>
    <property type="match status" value="1"/>
</dbReference>